<feature type="signal peptide" evidence="6">
    <location>
        <begin position="1"/>
        <end position="24"/>
    </location>
</feature>
<evidence type="ECO:0000256" key="4">
    <source>
        <dbReference type="ARBA" id="ARBA00022729"/>
    </source>
</evidence>
<accession>A0A6N9Q1K1</accession>
<dbReference type="EMBL" id="SIJB01000017">
    <property type="protein sequence ID" value="NBI28753.1"/>
    <property type="molecule type" value="Genomic_DNA"/>
</dbReference>
<evidence type="ECO:0000256" key="1">
    <source>
        <dbReference type="ARBA" id="ARBA00004196"/>
    </source>
</evidence>
<dbReference type="SUPFAM" id="SSF53850">
    <property type="entry name" value="Periplasmic binding protein-like II"/>
    <property type="match status" value="1"/>
</dbReference>
<comment type="similarity">
    <text evidence="2">Belongs to the bacterial solute-binding protein 5 family.</text>
</comment>
<protein>
    <submittedName>
        <fullName evidence="8">Peptide ABC transporter substrate-binding protein</fullName>
    </submittedName>
</protein>
<keyword evidence="4 6" id="KW-0732">Signal</keyword>
<evidence type="ECO:0000256" key="5">
    <source>
        <dbReference type="SAM" id="MobiDB-lite"/>
    </source>
</evidence>
<dbReference type="PIRSF" id="PIRSF002741">
    <property type="entry name" value="MppA"/>
    <property type="match status" value="1"/>
</dbReference>
<feature type="domain" description="Solute-binding protein family 5" evidence="7">
    <location>
        <begin position="99"/>
        <end position="497"/>
    </location>
</feature>
<dbReference type="CDD" id="cd08504">
    <property type="entry name" value="PBP2_OppA"/>
    <property type="match status" value="1"/>
</dbReference>
<evidence type="ECO:0000313" key="9">
    <source>
        <dbReference type="Proteomes" id="UP000448943"/>
    </source>
</evidence>
<dbReference type="Gene3D" id="3.40.190.10">
    <property type="entry name" value="Periplasmic binding protein-like II"/>
    <property type="match status" value="1"/>
</dbReference>
<feature type="region of interest" description="Disordered" evidence="5">
    <location>
        <begin position="29"/>
        <end position="53"/>
    </location>
</feature>
<evidence type="ECO:0000256" key="2">
    <source>
        <dbReference type="ARBA" id="ARBA00005695"/>
    </source>
</evidence>
<feature type="compositionally biased region" description="Low complexity" evidence="5">
    <location>
        <begin position="31"/>
        <end position="46"/>
    </location>
</feature>
<dbReference type="Gene3D" id="3.90.76.10">
    <property type="entry name" value="Dipeptide-binding Protein, Domain 1"/>
    <property type="match status" value="1"/>
</dbReference>
<dbReference type="InterPro" id="IPR000914">
    <property type="entry name" value="SBP_5_dom"/>
</dbReference>
<sequence>MMKSRNKRMMMILAMFIAVMVGLAACSGEESTTSQPSNTSNTGNDNNSDEVSGDEQVLNLTAGEPTALNPGQANYSQDQLITNNIQEGLMRKGLDGATLEYGLAESYEVDGFTYTFKIKEDVIWSNGDPITAHDFEFAWKEAMDPRNASPYSWLFELIALENAAELAYMEVPEDESEAETNIQAAKDAVGIKALDDTTLQVTLTRQHPAFLELTAFPTFFPVNQAFYEQVGGLDGYATEADTMLYSGPFAISEWSHDEKIVLVKNDKYWDKDAVKLDKIVFSDVADENTQVQLYSSNGVDAIRVPNDYVDQYKDSEEATQYARIQTWWFVLNMEADGVEGEFLRNEKFREAMAIGVNREELVNVAFGGLHVPGTGLIPPGLAGATPDQDYRSANPEHTDFLAYDFERAQQLLEEAKAEVGQDLPTLGLSIYERQSKEAQYLQEQYRKLGVNLEITVTDSKIRKSLFNSRDYHIIYAGWFADYDEPSTYLDLFSSTSGFPKNGFAMDEYDALLEQTQNTTDKEEKYKLYAEMESLVLSNFSFIPMSHDGFYSLQKSYVKDVAVHSTGPSRTYKWAYISGK</sequence>
<dbReference type="AlphaFoldDB" id="A0A6N9Q1K1"/>
<proteinExistence type="inferred from homology"/>
<dbReference type="PANTHER" id="PTHR30290:SF10">
    <property type="entry name" value="PERIPLASMIC OLIGOPEPTIDE-BINDING PROTEIN-RELATED"/>
    <property type="match status" value="1"/>
</dbReference>
<organism evidence="8 9">
    <name type="scientific">Chengkuizengella marina</name>
    <dbReference type="NCBI Taxonomy" id="2507566"/>
    <lineage>
        <taxon>Bacteria</taxon>
        <taxon>Bacillati</taxon>
        <taxon>Bacillota</taxon>
        <taxon>Bacilli</taxon>
        <taxon>Bacillales</taxon>
        <taxon>Paenibacillaceae</taxon>
        <taxon>Chengkuizengella</taxon>
    </lineage>
</organism>
<dbReference type="Gene3D" id="3.10.105.10">
    <property type="entry name" value="Dipeptide-binding Protein, Domain 3"/>
    <property type="match status" value="1"/>
</dbReference>
<evidence type="ECO:0000256" key="3">
    <source>
        <dbReference type="ARBA" id="ARBA00022448"/>
    </source>
</evidence>
<feature type="chain" id="PRO_5039474917" evidence="6">
    <location>
        <begin position="25"/>
        <end position="579"/>
    </location>
</feature>
<dbReference type="InterPro" id="IPR030678">
    <property type="entry name" value="Peptide/Ni-bd"/>
</dbReference>
<dbReference type="GO" id="GO:0043190">
    <property type="term" value="C:ATP-binding cassette (ABC) transporter complex"/>
    <property type="evidence" value="ECO:0007669"/>
    <property type="project" value="InterPro"/>
</dbReference>
<reference evidence="8 9" key="1">
    <citation type="submission" date="2019-01" db="EMBL/GenBank/DDBJ databases">
        <title>Chengkuizengella sp. nov., isolated from deep-sea sediment of East Pacific Ocean.</title>
        <authorList>
            <person name="Yang J."/>
            <person name="Lai Q."/>
            <person name="Shao Z."/>
        </authorList>
    </citation>
    <scope>NUCLEOTIDE SEQUENCE [LARGE SCALE GENOMIC DNA]</scope>
    <source>
        <strain evidence="8 9">YPA3-1-1</strain>
    </source>
</reference>
<keyword evidence="9" id="KW-1185">Reference proteome</keyword>
<comment type="caution">
    <text evidence="8">The sequence shown here is derived from an EMBL/GenBank/DDBJ whole genome shotgun (WGS) entry which is preliminary data.</text>
</comment>
<dbReference type="InterPro" id="IPR039424">
    <property type="entry name" value="SBP_5"/>
</dbReference>
<name>A0A6N9Q1K1_9BACL</name>
<comment type="subcellular location">
    <subcellularLocation>
        <location evidence="1">Cell envelope</location>
    </subcellularLocation>
</comment>
<dbReference type="GO" id="GO:0015833">
    <property type="term" value="P:peptide transport"/>
    <property type="evidence" value="ECO:0007669"/>
    <property type="project" value="TreeGrafter"/>
</dbReference>
<gene>
    <name evidence="8" type="ORF">ERL59_07260</name>
</gene>
<dbReference type="Pfam" id="PF00496">
    <property type="entry name" value="SBP_bac_5"/>
    <property type="match status" value="1"/>
</dbReference>
<dbReference type="GO" id="GO:0042597">
    <property type="term" value="C:periplasmic space"/>
    <property type="evidence" value="ECO:0007669"/>
    <property type="project" value="UniProtKB-ARBA"/>
</dbReference>
<evidence type="ECO:0000259" key="7">
    <source>
        <dbReference type="Pfam" id="PF00496"/>
    </source>
</evidence>
<dbReference type="GO" id="GO:1904680">
    <property type="term" value="F:peptide transmembrane transporter activity"/>
    <property type="evidence" value="ECO:0007669"/>
    <property type="project" value="TreeGrafter"/>
</dbReference>
<keyword evidence="3" id="KW-0813">Transport</keyword>
<evidence type="ECO:0000256" key="6">
    <source>
        <dbReference type="SAM" id="SignalP"/>
    </source>
</evidence>
<evidence type="ECO:0000313" key="8">
    <source>
        <dbReference type="EMBL" id="NBI28753.1"/>
    </source>
</evidence>
<dbReference type="PANTHER" id="PTHR30290">
    <property type="entry name" value="PERIPLASMIC BINDING COMPONENT OF ABC TRANSPORTER"/>
    <property type="match status" value="1"/>
</dbReference>
<dbReference type="Proteomes" id="UP000448943">
    <property type="component" value="Unassembled WGS sequence"/>
</dbReference>
<dbReference type="GO" id="GO:0030313">
    <property type="term" value="C:cell envelope"/>
    <property type="evidence" value="ECO:0007669"/>
    <property type="project" value="UniProtKB-SubCell"/>
</dbReference>
<dbReference type="PROSITE" id="PS51257">
    <property type="entry name" value="PROKAR_LIPOPROTEIN"/>
    <property type="match status" value="1"/>
</dbReference>